<reference evidence="3" key="1">
    <citation type="submission" date="2019-06" db="EMBL/GenBank/DDBJ databases">
        <authorList>
            <person name="Broberg M."/>
        </authorList>
    </citation>
    <scope>NUCLEOTIDE SEQUENCE [LARGE SCALE GENOMIC DNA]</scope>
</reference>
<proteinExistence type="predicted"/>
<dbReference type="AlphaFoldDB" id="A0A9N9Y2P2"/>
<gene>
    <name evidence="2" type="ORF">CBYS24578_00006921</name>
</gene>
<keyword evidence="3" id="KW-1185">Reference proteome</keyword>
<feature type="region of interest" description="Disordered" evidence="1">
    <location>
        <begin position="44"/>
        <end position="111"/>
    </location>
</feature>
<comment type="caution">
    <text evidence="2">The sequence shown here is derived from an EMBL/GenBank/DDBJ whole genome shotgun (WGS) entry which is preliminary data.</text>
</comment>
<reference evidence="2 3" key="2">
    <citation type="submission" date="2021-10" db="EMBL/GenBank/DDBJ databases">
        <authorList>
            <person name="Piombo E."/>
        </authorList>
    </citation>
    <scope>NUCLEOTIDE SEQUENCE [LARGE SCALE GENOMIC DNA]</scope>
</reference>
<accession>A0A9N9Y2P2</accession>
<feature type="region of interest" description="Disordered" evidence="1">
    <location>
        <begin position="1"/>
        <end position="21"/>
    </location>
</feature>
<dbReference type="EMBL" id="CABFNO020001394">
    <property type="protein sequence ID" value="CAG9985303.1"/>
    <property type="molecule type" value="Genomic_DNA"/>
</dbReference>
<protein>
    <submittedName>
        <fullName evidence="2">Uncharacterized protein</fullName>
    </submittedName>
</protein>
<evidence type="ECO:0000256" key="1">
    <source>
        <dbReference type="SAM" id="MobiDB-lite"/>
    </source>
</evidence>
<dbReference type="Proteomes" id="UP000754883">
    <property type="component" value="Unassembled WGS sequence"/>
</dbReference>
<organism evidence="2 3">
    <name type="scientific">Clonostachys byssicola</name>
    <dbReference type="NCBI Taxonomy" id="160290"/>
    <lineage>
        <taxon>Eukaryota</taxon>
        <taxon>Fungi</taxon>
        <taxon>Dikarya</taxon>
        <taxon>Ascomycota</taxon>
        <taxon>Pezizomycotina</taxon>
        <taxon>Sordariomycetes</taxon>
        <taxon>Hypocreomycetidae</taxon>
        <taxon>Hypocreales</taxon>
        <taxon>Bionectriaceae</taxon>
        <taxon>Clonostachys</taxon>
    </lineage>
</organism>
<evidence type="ECO:0000313" key="3">
    <source>
        <dbReference type="Proteomes" id="UP000754883"/>
    </source>
</evidence>
<name>A0A9N9Y2P2_9HYPO</name>
<sequence length="207" mass="23770">MNASREPPGPRYQGRCPPDYSYQEQFGVPSYSPPEYQQEIDYFDRHPEQRPTTSLKRTNRVRKARARESRYELYSHNTPPKHYQRGELNRNFTFPMQPPSEGPKIKETPRHRVEARVVERPFSWINTEASTPEVTSLHELEDEVVEVPHMDPMAESPPEEDGMPSQQRDQVVRAALYIPHPASAEVGSLANPKSPLAEVAARRAKIA</sequence>
<evidence type="ECO:0000313" key="2">
    <source>
        <dbReference type="EMBL" id="CAG9985303.1"/>
    </source>
</evidence>
<dbReference type="OrthoDB" id="5152521at2759"/>